<reference evidence="14 22" key="8">
    <citation type="submission" date="2019-07" db="EMBL/GenBank/DDBJ databases">
        <title>Genome sequencing of Parabacteroides distasonis iSURF_7.</title>
        <authorList>
            <person name="Degefu H.N."/>
            <person name="Ruoff K.L."/>
            <person name="Price C.E."/>
            <person name="Valls R.A."/>
            <person name="O'Toole G.A."/>
        </authorList>
    </citation>
    <scope>NUCLEOTIDE SEQUENCE [LARGE SCALE GENOMIC DNA]</scope>
    <source>
        <strain evidence="14 22">CFPLTA003_1B</strain>
    </source>
</reference>
<evidence type="ECO:0000313" key="22">
    <source>
        <dbReference type="Proteomes" id="UP000315827"/>
    </source>
</evidence>
<reference evidence="16 17" key="1">
    <citation type="submission" date="2015-09" db="EMBL/GenBank/DDBJ databases">
        <authorList>
            <consortium name="Pathogen Informatics"/>
        </authorList>
    </citation>
    <scope>NUCLEOTIDE SEQUENCE [LARGE SCALE GENOMIC DNA]</scope>
    <source>
        <strain evidence="4 16">2789STDY5608822</strain>
        <strain evidence="3 17">2789STDY5608872</strain>
    </source>
</reference>
<reference evidence="12 19" key="5">
    <citation type="submission" date="2018-09" db="EMBL/GenBank/DDBJ databases">
        <title>Murine metabolic-syndrome-specific gut microbial biobank.</title>
        <authorList>
            <person name="Liu C."/>
        </authorList>
    </citation>
    <scope>NUCLEOTIDE SEQUENCE [LARGE SCALE GENOMIC DNA]</scope>
    <source>
        <strain evidence="12 19">8-P5</strain>
    </source>
</reference>
<dbReference type="InterPro" id="IPR046216">
    <property type="entry name" value="DUF6249"/>
</dbReference>
<accession>A0A174BR22</accession>
<dbReference type="EMBL" id="QSJN01000005">
    <property type="protein sequence ID" value="RHD75065.1"/>
    <property type="molecule type" value="Genomic_DNA"/>
</dbReference>
<protein>
    <recommendedName>
        <fullName evidence="2">DUF6249 domain-containing protein</fullName>
    </recommendedName>
</protein>
<evidence type="ECO:0000313" key="26">
    <source>
        <dbReference type="Proteomes" id="UP000501982"/>
    </source>
</evidence>
<dbReference type="Proteomes" id="UP000095591">
    <property type="component" value="Unassembled WGS sequence"/>
</dbReference>
<dbReference type="EMBL" id="WKLT01000004">
    <property type="protein sequence ID" value="MRY57526.1"/>
    <property type="molecule type" value="Genomic_DNA"/>
</dbReference>
<dbReference type="EMBL" id="SRYM01000006">
    <property type="protein sequence ID" value="TGY61510.1"/>
    <property type="molecule type" value="Genomic_DNA"/>
</dbReference>
<keyword evidence="1" id="KW-0472">Membrane</keyword>
<dbReference type="EMBL" id="VOHW01000008">
    <property type="protein sequence ID" value="TWV60683.1"/>
    <property type="molecule type" value="Genomic_DNA"/>
</dbReference>
<dbReference type="EMBL" id="JAJCNI010000044">
    <property type="protein sequence ID" value="MCB6520257.1"/>
    <property type="molecule type" value="Genomic_DNA"/>
</dbReference>
<evidence type="ECO:0000313" key="11">
    <source>
        <dbReference type="EMBL" id="RHD75065.1"/>
    </source>
</evidence>
<feature type="domain" description="DUF6249" evidence="2">
    <location>
        <begin position="8"/>
        <end position="117"/>
    </location>
</feature>
<gene>
    <name evidence="9" type="ORF">B5F32_07340</name>
    <name evidence="12" type="ORF">D7V78_06015</name>
    <name evidence="11" type="ORF">DW782_10385</name>
    <name evidence="13" type="ORF">E5342_03165</name>
    <name evidence="4" type="ORF">ERS852380_01460</name>
    <name evidence="3" type="ORF">ERS852429_01758</name>
    <name evidence="14" type="ORF">FSA05_13450</name>
    <name evidence="6" type="ORF">GKD59_06290</name>
    <name evidence="8" type="ORF">GKD66_20515</name>
    <name evidence="7" type="ORF">GKD67_06440</name>
    <name evidence="10" type="ORF">HHO38_14170</name>
    <name evidence="5" type="ORF">LI194_20980</name>
    <name evidence="15" type="ORF">P2T59_15155</name>
</gene>
<evidence type="ECO:0000313" key="4">
    <source>
        <dbReference type="EMBL" id="CUO03492.1"/>
    </source>
</evidence>
<reference evidence="23 24" key="6">
    <citation type="journal article" date="2019" name="Nat. Med.">
        <title>A library of human gut bacterial isolates paired with longitudinal multiomics data enables mechanistic microbiome research.</title>
        <authorList>
            <person name="Poyet M."/>
            <person name="Groussin M."/>
            <person name="Gibbons S.M."/>
            <person name="Avila-Pacheco J."/>
            <person name="Jiang X."/>
            <person name="Kearney S.M."/>
            <person name="Perrotta A.R."/>
            <person name="Berdy B."/>
            <person name="Zhao S."/>
            <person name="Lieberman T.D."/>
            <person name="Swanson P.K."/>
            <person name="Smith M."/>
            <person name="Roesemann S."/>
            <person name="Alexander J.E."/>
            <person name="Rich S.A."/>
            <person name="Livny J."/>
            <person name="Vlamakis H."/>
            <person name="Clish C."/>
            <person name="Bullock K."/>
            <person name="Deik A."/>
            <person name="Scott J."/>
            <person name="Pierce K.A."/>
            <person name="Xavier R.J."/>
            <person name="Alm E.J."/>
        </authorList>
    </citation>
    <scope>NUCLEOTIDE SEQUENCE [LARGE SCALE GENOMIC DNA]</scope>
    <source>
        <strain evidence="8 23">BIOML-A32</strain>
        <strain evidence="6 25">BIOML-A41</strain>
        <strain evidence="7 24">BIOML-A9</strain>
    </source>
</reference>
<proteinExistence type="predicted"/>
<evidence type="ECO:0000259" key="2">
    <source>
        <dbReference type="Pfam" id="PF19762"/>
    </source>
</evidence>
<dbReference type="Proteomes" id="UP000284660">
    <property type="component" value="Unassembled WGS sequence"/>
</dbReference>
<dbReference type="Proteomes" id="UP000463337">
    <property type="component" value="Unassembled WGS sequence"/>
</dbReference>
<reference evidence="11 20" key="4">
    <citation type="submission" date="2018-08" db="EMBL/GenBank/DDBJ databases">
        <title>A genome reference for cultivated species of the human gut microbiota.</title>
        <authorList>
            <person name="Zou Y."/>
            <person name="Xue W."/>
            <person name="Luo G."/>
        </authorList>
    </citation>
    <scope>NUCLEOTIDE SEQUENCE [LARGE SCALE GENOMIC DNA]</scope>
    <source>
        <strain evidence="11 20">AM30-4</strain>
    </source>
</reference>
<dbReference type="Proteomes" id="UP000310032">
    <property type="component" value="Unassembled WGS sequence"/>
</dbReference>
<evidence type="ECO:0000313" key="9">
    <source>
        <dbReference type="EMBL" id="OUP19992.1"/>
    </source>
</evidence>
<evidence type="ECO:0000313" key="20">
    <source>
        <dbReference type="Proteomes" id="UP000284660"/>
    </source>
</evidence>
<evidence type="ECO:0000313" key="3">
    <source>
        <dbReference type="EMBL" id="CUN06025.1"/>
    </source>
</evidence>
<evidence type="ECO:0000313" key="13">
    <source>
        <dbReference type="EMBL" id="TGY61510.1"/>
    </source>
</evidence>
<dbReference type="Proteomes" id="UP000195950">
    <property type="component" value="Unassembled WGS sequence"/>
</dbReference>
<evidence type="ECO:0000313" key="15">
    <source>
        <dbReference type="EMBL" id="WET63033.1"/>
    </source>
</evidence>
<dbReference type="SUPFAM" id="SSF103473">
    <property type="entry name" value="MFS general substrate transporter"/>
    <property type="match status" value="1"/>
</dbReference>
<dbReference type="Gene3D" id="1.20.1250.20">
    <property type="entry name" value="MFS general substrate transporter like domains"/>
    <property type="match status" value="1"/>
</dbReference>
<evidence type="ECO:0000313" key="6">
    <source>
        <dbReference type="EMBL" id="MRY57526.1"/>
    </source>
</evidence>
<evidence type="ECO:0000313" key="24">
    <source>
        <dbReference type="Proteomes" id="UP000461276"/>
    </source>
</evidence>
<reference evidence="5" key="10">
    <citation type="submission" date="2021-10" db="EMBL/GenBank/DDBJ databases">
        <title>Collection of gut derived symbiotic bacterial strains cultured from healthy donors.</title>
        <authorList>
            <person name="Lin H."/>
            <person name="Littmann E."/>
            <person name="Kohout C."/>
            <person name="Pamer E.G."/>
        </authorList>
    </citation>
    <scope>NUCLEOTIDE SEQUENCE</scope>
    <source>
        <strain evidence="5">DFI.2.94</strain>
    </source>
</reference>
<evidence type="ECO:0000313" key="12">
    <source>
        <dbReference type="EMBL" id="RLT74200.1"/>
    </source>
</evidence>
<dbReference type="Pfam" id="PF19762">
    <property type="entry name" value="DUF6249"/>
    <property type="match status" value="1"/>
</dbReference>
<dbReference type="Proteomes" id="UP000278164">
    <property type="component" value="Unassembled WGS sequence"/>
</dbReference>
<dbReference type="Proteomes" id="UP001198806">
    <property type="component" value="Unassembled WGS sequence"/>
</dbReference>
<keyword evidence="1" id="KW-0812">Transmembrane</keyword>
<dbReference type="Proteomes" id="UP000095455">
    <property type="component" value="Unassembled WGS sequence"/>
</dbReference>
<dbReference type="EMBL" id="CYYK01000004">
    <property type="protein sequence ID" value="CUO03492.1"/>
    <property type="molecule type" value="Genomic_DNA"/>
</dbReference>
<dbReference type="EMBL" id="RAYI01000009">
    <property type="protein sequence ID" value="RLT74200.1"/>
    <property type="molecule type" value="Genomic_DNA"/>
</dbReference>
<dbReference type="Proteomes" id="UP001221009">
    <property type="component" value="Chromosome"/>
</dbReference>
<evidence type="ECO:0000313" key="17">
    <source>
        <dbReference type="Proteomes" id="UP000095591"/>
    </source>
</evidence>
<reference evidence="18" key="2">
    <citation type="submission" date="2017-04" db="EMBL/GenBank/DDBJ databases">
        <title>Function of individual gut microbiota members based on whole genome sequencing of pure cultures obtained from chicken caecum.</title>
        <authorList>
            <person name="Medvecky M."/>
            <person name="Cejkova D."/>
            <person name="Polansky O."/>
            <person name="Karasova D."/>
            <person name="Kubasova T."/>
            <person name="Cizek A."/>
            <person name="Rychlik I."/>
        </authorList>
    </citation>
    <scope>NUCLEOTIDE SEQUENCE [LARGE SCALE GENOMIC DNA]</scope>
    <source>
        <strain evidence="18">An199</strain>
    </source>
</reference>
<evidence type="ECO:0000313" key="14">
    <source>
        <dbReference type="EMBL" id="TWV60683.1"/>
    </source>
</evidence>
<dbReference type="EMBL" id="NFJX01000005">
    <property type="protein sequence ID" value="OUP19992.1"/>
    <property type="molecule type" value="Genomic_DNA"/>
</dbReference>
<dbReference type="EMBL" id="WKMY01000003">
    <property type="protein sequence ID" value="MRY92867.1"/>
    <property type="molecule type" value="Genomic_DNA"/>
</dbReference>
<evidence type="ECO:0000313" key="10">
    <source>
        <dbReference type="EMBL" id="QJE29387.1"/>
    </source>
</evidence>
<reference evidence="13 21" key="7">
    <citation type="submission" date="2019-04" db="EMBL/GenBank/DDBJ databases">
        <title>Microbes associate with the intestines of laboratory mice.</title>
        <authorList>
            <person name="Navarre W."/>
            <person name="Wong E."/>
            <person name="Huang K."/>
            <person name="Tropini C."/>
            <person name="Ng K."/>
            <person name="Yu B."/>
        </authorList>
    </citation>
    <scope>NUCLEOTIDE SEQUENCE [LARGE SCALE GENOMIC DNA]</scope>
    <source>
        <strain evidence="13 21">NM39_I3</strain>
    </source>
</reference>
<evidence type="ECO:0000313" key="19">
    <source>
        <dbReference type="Proteomes" id="UP000278164"/>
    </source>
</evidence>
<evidence type="ECO:0000313" key="25">
    <source>
        <dbReference type="Proteomes" id="UP000463337"/>
    </source>
</evidence>
<reference evidence="15" key="11">
    <citation type="submission" date="2023-03" db="EMBL/GenBank/DDBJ databases">
        <title>Parabacteroides distasonis, a bacteria resistant against UC.</title>
        <authorList>
            <person name="Dai W."/>
        </authorList>
    </citation>
    <scope>NUCLEOTIDE SEQUENCE</scope>
    <source>
        <strain evidence="15">F1-28</strain>
    </source>
</reference>
<dbReference type="Proteomes" id="UP000441358">
    <property type="component" value="Unassembled WGS sequence"/>
</dbReference>
<feature type="transmembrane region" description="Helical" evidence="1">
    <location>
        <begin position="92"/>
        <end position="115"/>
    </location>
</feature>
<dbReference type="EMBL" id="CP051672">
    <property type="protein sequence ID" value="QJE29387.1"/>
    <property type="molecule type" value="Genomic_DNA"/>
</dbReference>
<dbReference type="InterPro" id="IPR036259">
    <property type="entry name" value="MFS_trans_sf"/>
</dbReference>
<dbReference type="AlphaFoldDB" id="A0A174BR22"/>
<evidence type="ECO:0000313" key="5">
    <source>
        <dbReference type="EMBL" id="MCB6520257.1"/>
    </source>
</evidence>
<evidence type="ECO:0000256" key="1">
    <source>
        <dbReference type="SAM" id="Phobius"/>
    </source>
</evidence>
<evidence type="ECO:0000313" key="18">
    <source>
        <dbReference type="Proteomes" id="UP000195950"/>
    </source>
</evidence>
<dbReference type="RefSeq" id="WP_008773927.1">
    <property type="nucleotide sequence ID" value="NZ_AP019729.1"/>
</dbReference>
<evidence type="ECO:0000313" key="8">
    <source>
        <dbReference type="EMBL" id="MRZ52557.1"/>
    </source>
</evidence>
<dbReference type="EMBL" id="CYXP01000003">
    <property type="protein sequence ID" value="CUN06025.1"/>
    <property type="molecule type" value="Genomic_DNA"/>
</dbReference>
<sequence length="135" mass="15519">MNELWIPILGVICAVGMPVLLGIIASYMTIKSKHEEKMAMIEKGIVLEEAMRPERRPNRYNTLRNGIFMIGLSLGVIVGMMVDSAFTYDSDWFFLLVPAITIMFGGVAFIIYFFLSRSLMEKERLEDEKKMRLEE</sequence>
<dbReference type="Proteomes" id="UP000461276">
    <property type="component" value="Unassembled WGS sequence"/>
</dbReference>
<dbReference type="OrthoDB" id="997939at2"/>
<feature type="transmembrane region" description="Helical" evidence="1">
    <location>
        <begin position="6"/>
        <end position="30"/>
    </location>
</feature>
<reference evidence="9" key="3">
    <citation type="journal article" date="2018" name="BMC Genomics">
        <title>Whole genome sequencing and function prediction of 133 gut anaerobes isolated from chicken caecum in pure cultures.</title>
        <authorList>
            <person name="Medvecky M."/>
            <person name="Cejkova D."/>
            <person name="Polansky O."/>
            <person name="Karasova D."/>
            <person name="Kubasova T."/>
            <person name="Cizek A."/>
            <person name="Rychlik I."/>
        </authorList>
    </citation>
    <scope>NUCLEOTIDE SEQUENCE</scope>
    <source>
        <strain evidence="9">An199</strain>
    </source>
</reference>
<dbReference type="EMBL" id="WKMC01000022">
    <property type="protein sequence ID" value="MRZ52557.1"/>
    <property type="molecule type" value="Genomic_DNA"/>
</dbReference>
<evidence type="ECO:0000313" key="21">
    <source>
        <dbReference type="Proteomes" id="UP000310032"/>
    </source>
</evidence>
<dbReference type="Proteomes" id="UP000315827">
    <property type="component" value="Unassembled WGS sequence"/>
</dbReference>
<evidence type="ECO:0000313" key="7">
    <source>
        <dbReference type="EMBL" id="MRY92867.1"/>
    </source>
</evidence>
<feature type="transmembrane region" description="Helical" evidence="1">
    <location>
        <begin position="66"/>
        <end position="86"/>
    </location>
</feature>
<dbReference type="Proteomes" id="UP000501982">
    <property type="component" value="Chromosome"/>
</dbReference>
<organism evidence="12 19">
    <name type="scientific">Parabacteroides distasonis</name>
    <dbReference type="NCBI Taxonomy" id="823"/>
    <lineage>
        <taxon>Bacteria</taxon>
        <taxon>Pseudomonadati</taxon>
        <taxon>Bacteroidota</taxon>
        <taxon>Bacteroidia</taxon>
        <taxon>Bacteroidales</taxon>
        <taxon>Tannerellaceae</taxon>
        <taxon>Parabacteroides</taxon>
    </lineage>
</organism>
<evidence type="ECO:0000313" key="16">
    <source>
        <dbReference type="Proteomes" id="UP000095455"/>
    </source>
</evidence>
<reference evidence="10 26" key="9">
    <citation type="submission" date="2020-04" db="EMBL/GenBank/DDBJ databases">
        <title>Complete Genomes and Methylome analysis of CBBP consortium that reverse antibiotic-induced susceptibility to vancomycin-resistant Enterococcus faecium infection.</title>
        <authorList>
            <person name="Fomenkov A."/>
            <person name="Zhang Z."/>
            <person name="Pamer E."/>
            <person name="Roberts R.J."/>
        </authorList>
    </citation>
    <scope>NUCLEOTIDE SEQUENCE [LARGE SCALE GENOMIC DNA]</scope>
    <source>
        <strain evidence="26">CBBP</strain>
        <strain evidence="10">CBBP-1</strain>
    </source>
</reference>
<dbReference type="EMBL" id="CP120353">
    <property type="protein sequence ID" value="WET63033.1"/>
    <property type="molecule type" value="Genomic_DNA"/>
</dbReference>
<evidence type="ECO:0000313" key="23">
    <source>
        <dbReference type="Proteomes" id="UP000441358"/>
    </source>
</evidence>
<name>A0A174BR22_PARDI</name>
<keyword evidence="1" id="KW-1133">Transmembrane helix</keyword>